<dbReference type="InterPro" id="IPR029069">
    <property type="entry name" value="HotDog_dom_sf"/>
</dbReference>
<dbReference type="OrthoDB" id="9805304at2"/>
<comment type="caution">
    <text evidence="2">The sequence shown here is derived from an EMBL/GenBank/DDBJ whole genome shotgun (WGS) entry which is preliminary data.</text>
</comment>
<feature type="domain" description="Thioesterase" evidence="1">
    <location>
        <begin position="53"/>
        <end position="117"/>
    </location>
</feature>
<evidence type="ECO:0000259" key="1">
    <source>
        <dbReference type="Pfam" id="PF03061"/>
    </source>
</evidence>
<evidence type="ECO:0000313" key="3">
    <source>
        <dbReference type="Proteomes" id="UP000093898"/>
    </source>
</evidence>
<dbReference type="Gene3D" id="3.10.129.10">
    <property type="entry name" value="Hotdog Thioesterase"/>
    <property type="match status" value="1"/>
</dbReference>
<dbReference type="CDD" id="cd03443">
    <property type="entry name" value="PaaI_thioesterase"/>
    <property type="match status" value="1"/>
</dbReference>
<gene>
    <name evidence="2" type="ORF">A5630_11610</name>
</gene>
<name>A0A1A3HFJ1_MYCMU</name>
<dbReference type="Pfam" id="PF03061">
    <property type="entry name" value="4HBT"/>
    <property type="match status" value="1"/>
</dbReference>
<protein>
    <recommendedName>
        <fullName evidence="1">Thioesterase domain-containing protein</fullName>
    </recommendedName>
</protein>
<evidence type="ECO:0000313" key="2">
    <source>
        <dbReference type="EMBL" id="OBJ46454.1"/>
    </source>
</evidence>
<sequence>MASSTLAIEVLQQRYDDAVTATNGLGIAARLLEFSPGRLTVTASLDRFVRPGGTIPGPVQVTLVDGLSWLLLVAHMPEGADAYTTDMSVQFLRAVPLGEVTATLVIERLGSSRAVVTTVIAPLQDPDHAIAHLVLGFALRGNRPSS</sequence>
<dbReference type="InterPro" id="IPR006683">
    <property type="entry name" value="Thioestr_dom"/>
</dbReference>
<accession>A0A1A3HFJ1</accession>
<reference evidence="2 3" key="1">
    <citation type="submission" date="2016-06" db="EMBL/GenBank/DDBJ databases">
        <authorList>
            <person name="Kjaerup R.B."/>
            <person name="Dalgaard T.S."/>
            <person name="Juul-Madsen H.R."/>
        </authorList>
    </citation>
    <scope>NUCLEOTIDE SEQUENCE [LARGE SCALE GENOMIC DNA]</scope>
    <source>
        <strain evidence="2 3">1127319.6</strain>
    </source>
</reference>
<organism evidence="2 3">
    <name type="scientific">Mycolicibacterium mucogenicum</name>
    <name type="common">Mycobacterium mucogenicum</name>
    <dbReference type="NCBI Taxonomy" id="56689"/>
    <lineage>
        <taxon>Bacteria</taxon>
        <taxon>Bacillati</taxon>
        <taxon>Actinomycetota</taxon>
        <taxon>Actinomycetes</taxon>
        <taxon>Mycobacteriales</taxon>
        <taxon>Mycobacteriaceae</taxon>
        <taxon>Mycolicibacterium</taxon>
    </lineage>
</organism>
<proteinExistence type="predicted"/>
<dbReference type="Proteomes" id="UP000093898">
    <property type="component" value="Unassembled WGS sequence"/>
</dbReference>
<dbReference type="AlphaFoldDB" id="A0A1A3HFJ1"/>
<dbReference type="SUPFAM" id="SSF54637">
    <property type="entry name" value="Thioesterase/thiol ester dehydrase-isomerase"/>
    <property type="match status" value="1"/>
</dbReference>
<dbReference type="EMBL" id="LZLC01000017">
    <property type="protein sequence ID" value="OBJ46454.1"/>
    <property type="molecule type" value="Genomic_DNA"/>
</dbReference>